<protein>
    <recommendedName>
        <fullName evidence="1">C-type lectin domain-containing protein</fullName>
    </recommendedName>
</protein>
<comment type="caution">
    <text evidence="2">The sequence shown here is derived from an EMBL/GenBank/DDBJ whole genome shotgun (WGS) entry which is preliminary data.</text>
</comment>
<dbReference type="InterPro" id="IPR016186">
    <property type="entry name" value="C-type_lectin-like/link_sf"/>
</dbReference>
<feature type="domain" description="C-type lectin" evidence="1">
    <location>
        <begin position="483"/>
        <end position="610"/>
    </location>
</feature>
<dbReference type="InterPro" id="IPR001304">
    <property type="entry name" value="C-type_lectin-like"/>
</dbReference>
<dbReference type="Gene3D" id="1.10.238.20">
    <property type="entry name" value="Pheromone/general odorant binding protein domain"/>
    <property type="match status" value="1"/>
</dbReference>
<dbReference type="PROSITE" id="PS50041">
    <property type="entry name" value="C_TYPE_LECTIN_2"/>
    <property type="match status" value="2"/>
</dbReference>
<dbReference type="OrthoDB" id="7357196at2759"/>
<accession>A0A8S1DLZ8</accession>
<evidence type="ECO:0000313" key="2">
    <source>
        <dbReference type="EMBL" id="CAB3381656.1"/>
    </source>
</evidence>
<reference evidence="2 3" key="1">
    <citation type="submission" date="2020-04" db="EMBL/GenBank/DDBJ databases">
        <authorList>
            <person name="Alioto T."/>
            <person name="Alioto T."/>
            <person name="Gomez Garrido J."/>
        </authorList>
    </citation>
    <scope>NUCLEOTIDE SEQUENCE [LARGE SCALE GENOMIC DNA]</scope>
</reference>
<evidence type="ECO:0000259" key="1">
    <source>
        <dbReference type="PROSITE" id="PS50041"/>
    </source>
</evidence>
<dbReference type="CDD" id="cd00037">
    <property type="entry name" value="CLECT"/>
    <property type="match status" value="2"/>
</dbReference>
<dbReference type="EMBL" id="CADEPI010000240">
    <property type="protein sequence ID" value="CAB3381656.1"/>
    <property type="molecule type" value="Genomic_DNA"/>
</dbReference>
<sequence length="914" mass="100802">MKIASIIKLLGLIFIFGINDNLATMKIRFKIVRQTKTRRNYVIRCCGISRCIPKYKSRETTNSTLFVKSTAFGKKVKITKTRDEQSKIVTENPGTLETTQNFIESELTTTAATTEPDPCAHSRCSKLQISTAAANKSEGKIKTKADTSFFLVSKIASQMEAAKNCLSWNMTLVALQDVLKLKSVQNIISDLAIQTIWTVGSNEGNGSCAADSLLSFAWCVKNEDIDSTVQEKIVKPVAVSEHAQKSLAFSANLSLTALASAAKLPYLCEPNADLYKDVCSLISCSKNASLIDSNGNVKESKKYGKWTVACSKNYLFSNRVGTWQQSLDFCCSLGLRPISFRSALEFQCFSNLTKSNWTLNWNYWTAGRAMGAWGRWAWCSGSQAVPLTDGINWATGQPDNSNPEDLCVHLQVDRNGTGVYLTDRNCSHKYVIACQSDVVQSNPSCTEPICPTSCLKNETFFVNSTIKDLYIHGSWNTACGKEYLFSSKITNWLDAWNYCCSLGMKLATISDFGEMNCLSKMVNKYPAAVYSKQMDREFWTSGSNLGCAGPHYWCSDGEKLKTDGLPYWKGGQLPAEAAGNCIFIYLANVTANATVLGADACTAQKQFLCEVLESGNKSEQIKRSCQETWEVTDQEIDGQILNSSALTAPTKINLKCYIKCCGKRGIAIKSGQLASEKIIRDLEDQIFDNLNLLQSSFEGYGKCSAIYYADECQLYSEAFFCSKQADPTLTLSVYNMYKGGGAVAASPTGEIKTKYRTCPSYAACIADPAIVNQVKTTGKTASGFVKQTSTGKKYFWGSDQKDIGVAAMHTRCCKLGSHLATFETFADYQAWIQIQPVTQSWVAIGPTFDNGDGTDTWCVNFEKLPAGLLNDVDKFYRTKKTQNAIFVNLNRSFEVGESPDGRSVLNFLCGPLRY</sequence>
<evidence type="ECO:0000313" key="3">
    <source>
        <dbReference type="Proteomes" id="UP000494165"/>
    </source>
</evidence>
<dbReference type="SUPFAM" id="SSF56436">
    <property type="entry name" value="C-type lectin-like"/>
    <property type="match status" value="2"/>
</dbReference>
<name>A0A8S1DLZ8_9INSE</name>
<dbReference type="GO" id="GO:0005549">
    <property type="term" value="F:odorant binding"/>
    <property type="evidence" value="ECO:0007669"/>
    <property type="project" value="InterPro"/>
</dbReference>
<dbReference type="Gene3D" id="3.10.100.10">
    <property type="entry name" value="Mannose-Binding Protein A, subunit A"/>
    <property type="match status" value="2"/>
</dbReference>
<dbReference type="SMART" id="SM00034">
    <property type="entry name" value="CLECT"/>
    <property type="match status" value="2"/>
</dbReference>
<organism evidence="2 3">
    <name type="scientific">Cloeon dipterum</name>
    <dbReference type="NCBI Taxonomy" id="197152"/>
    <lineage>
        <taxon>Eukaryota</taxon>
        <taxon>Metazoa</taxon>
        <taxon>Ecdysozoa</taxon>
        <taxon>Arthropoda</taxon>
        <taxon>Hexapoda</taxon>
        <taxon>Insecta</taxon>
        <taxon>Pterygota</taxon>
        <taxon>Palaeoptera</taxon>
        <taxon>Ephemeroptera</taxon>
        <taxon>Pisciforma</taxon>
        <taxon>Baetidae</taxon>
        <taxon>Cloeon</taxon>
    </lineage>
</organism>
<dbReference type="InterPro" id="IPR016187">
    <property type="entry name" value="CTDL_fold"/>
</dbReference>
<proteinExistence type="predicted"/>
<dbReference type="AlphaFoldDB" id="A0A8S1DLZ8"/>
<feature type="domain" description="C-type lectin" evidence="1">
    <location>
        <begin position="314"/>
        <end position="435"/>
    </location>
</feature>
<keyword evidence="3" id="KW-1185">Reference proteome</keyword>
<dbReference type="InterPro" id="IPR036728">
    <property type="entry name" value="PBP_GOBP_sf"/>
</dbReference>
<dbReference type="Proteomes" id="UP000494165">
    <property type="component" value="Unassembled WGS sequence"/>
</dbReference>
<gene>
    <name evidence="2" type="ORF">CLODIP_2_CD13441</name>
</gene>